<dbReference type="PROSITE" id="PS50088">
    <property type="entry name" value="ANK_REPEAT"/>
    <property type="match status" value="1"/>
</dbReference>
<feature type="compositionally biased region" description="Polar residues" evidence="9">
    <location>
        <begin position="39"/>
        <end position="49"/>
    </location>
</feature>
<dbReference type="InterPro" id="IPR036770">
    <property type="entry name" value="Ankyrin_rpt-contain_sf"/>
</dbReference>
<keyword evidence="4 7" id="KW-0040">ANK repeat</keyword>
<feature type="region of interest" description="Disordered" evidence="9">
    <location>
        <begin position="1"/>
        <end position="84"/>
    </location>
</feature>
<dbReference type="InterPro" id="IPR047148">
    <property type="entry name" value="PLPL9"/>
</dbReference>
<dbReference type="SMART" id="SM00248">
    <property type="entry name" value="ANK"/>
    <property type="match status" value="2"/>
</dbReference>
<name>A0AAN0JHE4_AMPQE</name>
<dbReference type="GO" id="GO:0006629">
    <property type="term" value="P:lipid metabolic process"/>
    <property type="evidence" value="ECO:0007669"/>
    <property type="project" value="UniProtKB-KW"/>
</dbReference>
<dbReference type="PROSITE" id="PS50297">
    <property type="entry name" value="ANK_REP_REGION"/>
    <property type="match status" value="1"/>
</dbReference>
<dbReference type="InterPro" id="IPR016035">
    <property type="entry name" value="Acyl_Trfase/lysoPLipase"/>
</dbReference>
<organism evidence="11 12">
    <name type="scientific">Amphimedon queenslandica</name>
    <name type="common">Sponge</name>
    <dbReference type="NCBI Taxonomy" id="400682"/>
    <lineage>
        <taxon>Eukaryota</taxon>
        <taxon>Metazoa</taxon>
        <taxon>Porifera</taxon>
        <taxon>Demospongiae</taxon>
        <taxon>Heteroscleromorpha</taxon>
        <taxon>Haplosclerida</taxon>
        <taxon>Niphatidae</taxon>
        <taxon>Amphimedon</taxon>
    </lineage>
</organism>
<keyword evidence="3" id="KW-0378">Hydrolase</keyword>
<dbReference type="Proteomes" id="UP000007879">
    <property type="component" value="Unassembled WGS sequence"/>
</dbReference>
<evidence type="ECO:0000256" key="2">
    <source>
        <dbReference type="ARBA" id="ARBA00022737"/>
    </source>
</evidence>
<dbReference type="Gene3D" id="3.40.1090.10">
    <property type="entry name" value="Cytosolic phospholipase A2 catalytic domain"/>
    <property type="match status" value="1"/>
</dbReference>
<dbReference type="GO" id="GO:2000304">
    <property type="term" value="P:positive regulation of ceramide biosynthetic process"/>
    <property type="evidence" value="ECO:0007669"/>
    <property type="project" value="TreeGrafter"/>
</dbReference>
<evidence type="ECO:0000256" key="8">
    <source>
        <dbReference type="PROSITE-ProRule" id="PRU01161"/>
    </source>
</evidence>
<feature type="compositionally biased region" description="Polar residues" evidence="9">
    <location>
        <begin position="15"/>
        <end position="27"/>
    </location>
</feature>
<dbReference type="GO" id="GO:0052816">
    <property type="term" value="F:long-chain fatty acyl-CoA hydrolase activity"/>
    <property type="evidence" value="ECO:0007669"/>
    <property type="project" value="TreeGrafter"/>
</dbReference>
<reference evidence="11" key="2">
    <citation type="submission" date="2024-06" db="UniProtKB">
        <authorList>
            <consortium name="EnsemblMetazoa"/>
        </authorList>
    </citation>
    <scope>IDENTIFICATION</scope>
</reference>
<protein>
    <recommendedName>
        <fullName evidence="1">phospholipase A2</fullName>
        <ecNumber evidence="1">3.1.1.4</ecNumber>
    </recommendedName>
</protein>
<accession>A0AAN0JHE4</accession>
<dbReference type="GO" id="GO:0005739">
    <property type="term" value="C:mitochondrion"/>
    <property type="evidence" value="ECO:0007669"/>
    <property type="project" value="TreeGrafter"/>
</dbReference>
<dbReference type="AlphaFoldDB" id="A0AAN0JHE4"/>
<dbReference type="KEGG" id="aqu:109584779"/>
<comment type="catalytic activity">
    <reaction evidence="6">
        <text>a 1,2-diacyl-sn-glycero-3-phosphocholine + H2O = a 1-acyl-sn-glycero-3-phosphocholine + a fatty acid + H(+)</text>
        <dbReference type="Rhea" id="RHEA:15801"/>
        <dbReference type="ChEBI" id="CHEBI:15377"/>
        <dbReference type="ChEBI" id="CHEBI:15378"/>
        <dbReference type="ChEBI" id="CHEBI:28868"/>
        <dbReference type="ChEBI" id="CHEBI:57643"/>
        <dbReference type="ChEBI" id="CHEBI:58168"/>
        <dbReference type="EC" id="3.1.1.4"/>
    </reaction>
    <physiologicalReaction direction="left-to-right" evidence="6">
        <dbReference type="Rhea" id="RHEA:15802"/>
    </physiologicalReaction>
</comment>
<evidence type="ECO:0000256" key="5">
    <source>
        <dbReference type="ARBA" id="ARBA00023098"/>
    </source>
</evidence>
<dbReference type="PANTHER" id="PTHR24139:SF34">
    <property type="entry name" value="85_88 KDA CALCIUM-INDEPENDENT PHOSPHOLIPASE A2"/>
    <property type="match status" value="1"/>
</dbReference>
<dbReference type="EnsemblMetazoa" id="XM_020000638.1">
    <property type="protein sequence ID" value="XP_019856197.1"/>
    <property type="gene ID" value="LOC109584779"/>
</dbReference>
<feature type="compositionally biased region" description="Low complexity" evidence="9">
    <location>
        <begin position="1"/>
        <end position="12"/>
    </location>
</feature>
<keyword evidence="5" id="KW-0443">Lipid metabolism</keyword>
<evidence type="ECO:0000256" key="1">
    <source>
        <dbReference type="ARBA" id="ARBA00013278"/>
    </source>
</evidence>
<dbReference type="GeneID" id="109584779"/>
<dbReference type="PANTHER" id="PTHR24139">
    <property type="entry name" value="CALCIUM-INDEPENDENT PHOSPHOLIPASE A2"/>
    <property type="match status" value="1"/>
</dbReference>
<evidence type="ECO:0000259" key="10">
    <source>
        <dbReference type="PROSITE" id="PS51635"/>
    </source>
</evidence>
<evidence type="ECO:0000256" key="4">
    <source>
        <dbReference type="ARBA" id="ARBA00023043"/>
    </source>
</evidence>
<evidence type="ECO:0000256" key="3">
    <source>
        <dbReference type="ARBA" id="ARBA00022801"/>
    </source>
</evidence>
<dbReference type="Pfam" id="PF01734">
    <property type="entry name" value="Patatin"/>
    <property type="match status" value="1"/>
</dbReference>
<keyword evidence="2" id="KW-0677">Repeat</keyword>
<dbReference type="EC" id="3.1.1.4" evidence="1"/>
<feature type="repeat" description="ANK" evidence="7">
    <location>
        <begin position="219"/>
        <end position="251"/>
    </location>
</feature>
<keyword evidence="12" id="KW-1185">Reference proteome</keyword>
<dbReference type="RefSeq" id="XP_019856197.1">
    <property type="nucleotide sequence ID" value="XM_020000638.1"/>
</dbReference>
<evidence type="ECO:0000256" key="6">
    <source>
        <dbReference type="ARBA" id="ARBA00023422"/>
    </source>
</evidence>
<feature type="short sequence motif" description="GXSXG" evidence="8">
    <location>
        <begin position="423"/>
        <end position="427"/>
    </location>
</feature>
<evidence type="ECO:0000313" key="12">
    <source>
        <dbReference type="Proteomes" id="UP000007879"/>
    </source>
</evidence>
<sequence>MLSSSPFSSSPPAHRNSTPSISRSSFMSRWCPTRGSPLALSSQVSPGSSSTRRARSGKRPRSRPPGFEEEEIDDDGESLPTVTDTITTVTTTSTRDSRTINGDEGSHVISSSFVMIQEENQYNEALIDEATCALPDPPRRVSRRMEEVACYNSPLHKPRNAKHVLHLLQSGYNPNQRDGSHDRLAPIHSIVRSSLKDRSKCLETLLVHGEVDVNCPDAHNMTALHFAAMEGDLRCIKLLLAFGADINAISNFEMTPMNLALAHFKESAIQLFGVLGGISAAFVLKRDPVPLPPITHFLGLGLPLSSSDSDDTDNDRQTPYRDFMTGYVRQSEPALQLNARVQSSFSINEEEAVSLILQQQEANLLHQEHSHIMYSLSYRLHNGSRILSMDGFGSRSVIVLETLERLMETTGQSVTDMFDIICGSSFGALIALGLVYGKRTIAQLRRSLYKLKDIEPHCSSNDESYQQILREIVGNEHQLMCDVKEPKVMVFAVNKATTDLKLHAFNNCFDDEFSQESVLTVAHYVSISPISVTNNTDYVSASLIANNPTDYALTRLQQFYYQRHEQCLVSVVVSLGTGIYVHSKMGSFPRISSLKFRSRRAYHRLQNFVLLLRNSLIQSDTVSANCASRCKSLGIPYYRFSPHLKEKVSVFETETRKLLNSVLRARIELQNMRCGFEELKEYFVKITKTYTASGSGLGGASCMFTTSDALSPSDLIPHTKSTETNSSDDDLQRKHFLWRCKCSNQI</sequence>
<dbReference type="InterPro" id="IPR002110">
    <property type="entry name" value="Ankyrin_rpt"/>
</dbReference>
<dbReference type="GO" id="GO:0047499">
    <property type="term" value="F:calcium-independent phospholipase A2 activity"/>
    <property type="evidence" value="ECO:0007669"/>
    <property type="project" value="InterPro"/>
</dbReference>
<dbReference type="SUPFAM" id="SSF48403">
    <property type="entry name" value="Ankyrin repeat"/>
    <property type="match status" value="1"/>
</dbReference>
<feature type="compositionally biased region" description="Acidic residues" evidence="9">
    <location>
        <begin position="67"/>
        <end position="77"/>
    </location>
</feature>
<feature type="domain" description="PNPLA" evidence="10">
    <location>
        <begin position="387"/>
        <end position="553"/>
    </location>
</feature>
<reference evidence="12" key="1">
    <citation type="journal article" date="2010" name="Nature">
        <title>The Amphimedon queenslandica genome and the evolution of animal complexity.</title>
        <authorList>
            <person name="Srivastava M."/>
            <person name="Simakov O."/>
            <person name="Chapman J."/>
            <person name="Fahey B."/>
            <person name="Gauthier M.E."/>
            <person name="Mitros T."/>
            <person name="Richards G.S."/>
            <person name="Conaco C."/>
            <person name="Dacre M."/>
            <person name="Hellsten U."/>
            <person name="Larroux C."/>
            <person name="Putnam N.H."/>
            <person name="Stanke M."/>
            <person name="Adamska M."/>
            <person name="Darling A."/>
            <person name="Degnan S.M."/>
            <person name="Oakley T.H."/>
            <person name="Plachetzki D.C."/>
            <person name="Zhai Y."/>
            <person name="Adamski M."/>
            <person name="Calcino A."/>
            <person name="Cummins S.F."/>
            <person name="Goodstein D.M."/>
            <person name="Harris C."/>
            <person name="Jackson D.J."/>
            <person name="Leys S.P."/>
            <person name="Shu S."/>
            <person name="Woodcroft B.J."/>
            <person name="Vervoort M."/>
            <person name="Kosik K.S."/>
            <person name="Manning G."/>
            <person name="Degnan B.M."/>
            <person name="Rokhsar D.S."/>
        </authorList>
    </citation>
    <scope>NUCLEOTIDE SEQUENCE [LARGE SCALE GENOMIC DNA]</scope>
</reference>
<evidence type="ECO:0000256" key="9">
    <source>
        <dbReference type="SAM" id="MobiDB-lite"/>
    </source>
</evidence>
<proteinExistence type="predicted"/>
<dbReference type="Gene3D" id="1.25.40.20">
    <property type="entry name" value="Ankyrin repeat-containing domain"/>
    <property type="match status" value="1"/>
</dbReference>
<dbReference type="SUPFAM" id="SSF52151">
    <property type="entry name" value="FabD/lysophospholipase-like"/>
    <property type="match status" value="1"/>
</dbReference>
<dbReference type="InterPro" id="IPR002641">
    <property type="entry name" value="PNPLA_dom"/>
</dbReference>
<comment type="caution">
    <text evidence="8">Lacks conserved residue(s) required for the propagation of feature annotation.</text>
</comment>
<evidence type="ECO:0000256" key="7">
    <source>
        <dbReference type="PROSITE-ProRule" id="PRU00023"/>
    </source>
</evidence>
<dbReference type="PROSITE" id="PS51635">
    <property type="entry name" value="PNPLA"/>
    <property type="match status" value="1"/>
</dbReference>
<evidence type="ECO:0000313" key="11">
    <source>
        <dbReference type="EnsemblMetazoa" id="XP_019856197.1"/>
    </source>
</evidence>
<feature type="compositionally biased region" description="Basic residues" evidence="9">
    <location>
        <begin position="52"/>
        <end position="62"/>
    </location>
</feature>
<dbReference type="Pfam" id="PF12796">
    <property type="entry name" value="Ank_2"/>
    <property type="match status" value="1"/>
</dbReference>